<keyword evidence="17" id="KW-1185">Reference proteome</keyword>
<comment type="pathway">
    <text evidence="3">Alkaloid biosynthesis.</text>
</comment>
<dbReference type="EC" id="1.14.13.21" evidence="16"/>
<evidence type="ECO:0000256" key="13">
    <source>
        <dbReference type="PIRSR" id="PIRSR602401-1"/>
    </source>
</evidence>
<keyword evidence="9 14" id="KW-0560">Oxidoreductase</keyword>
<dbReference type="GO" id="GO:0004497">
    <property type="term" value="F:monooxygenase activity"/>
    <property type="evidence" value="ECO:0007669"/>
    <property type="project" value="UniProtKB-KW"/>
</dbReference>
<dbReference type="AlphaFoldDB" id="A0A2G9GE28"/>
<dbReference type="STRING" id="429701.A0A2G9GE28"/>
<keyword evidence="8 15" id="KW-1133">Transmembrane helix</keyword>
<evidence type="ECO:0000313" key="16">
    <source>
        <dbReference type="EMBL" id="PIN03543.1"/>
    </source>
</evidence>
<keyword evidence="10 13" id="KW-0408">Iron</keyword>
<dbReference type="InterPro" id="IPR001128">
    <property type="entry name" value="Cyt_P450"/>
</dbReference>
<dbReference type="GO" id="GO:0016705">
    <property type="term" value="F:oxidoreductase activity, acting on paired donors, with incorporation or reduction of molecular oxygen"/>
    <property type="evidence" value="ECO:0007669"/>
    <property type="project" value="InterPro"/>
</dbReference>
<evidence type="ECO:0000256" key="11">
    <source>
        <dbReference type="ARBA" id="ARBA00023033"/>
    </source>
</evidence>
<dbReference type="InterPro" id="IPR017972">
    <property type="entry name" value="Cyt_P450_CS"/>
</dbReference>
<proteinExistence type="inferred from homology"/>
<evidence type="ECO:0000256" key="14">
    <source>
        <dbReference type="RuleBase" id="RU000461"/>
    </source>
</evidence>
<dbReference type="FunFam" id="1.10.630.10:FF:000097">
    <property type="entry name" value="Cytochrome P-450 19"/>
    <property type="match status" value="1"/>
</dbReference>
<dbReference type="InterPro" id="IPR002401">
    <property type="entry name" value="Cyt_P450_E_grp-I"/>
</dbReference>
<comment type="caution">
    <text evidence="16">The sequence shown here is derived from an EMBL/GenBank/DDBJ whole genome shotgun (WGS) entry which is preliminary data.</text>
</comment>
<evidence type="ECO:0000256" key="4">
    <source>
        <dbReference type="ARBA" id="ARBA00010617"/>
    </source>
</evidence>
<keyword evidence="11 14" id="KW-0503">Monooxygenase</keyword>
<keyword evidence="5 13" id="KW-0349">Heme</keyword>
<dbReference type="GO" id="GO:0005506">
    <property type="term" value="F:iron ion binding"/>
    <property type="evidence" value="ECO:0007669"/>
    <property type="project" value="InterPro"/>
</dbReference>
<evidence type="ECO:0000256" key="9">
    <source>
        <dbReference type="ARBA" id="ARBA00023002"/>
    </source>
</evidence>
<keyword evidence="12 15" id="KW-0472">Membrane</keyword>
<organism evidence="16 17">
    <name type="scientific">Handroanthus impetiginosus</name>
    <dbReference type="NCBI Taxonomy" id="429701"/>
    <lineage>
        <taxon>Eukaryota</taxon>
        <taxon>Viridiplantae</taxon>
        <taxon>Streptophyta</taxon>
        <taxon>Embryophyta</taxon>
        <taxon>Tracheophyta</taxon>
        <taxon>Spermatophyta</taxon>
        <taxon>Magnoliopsida</taxon>
        <taxon>eudicotyledons</taxon>
        <taxon>Gunneridae</taxon>
        <taxon>Pentapetalae</taxon>
        <taxon>asterids</taxon>
        <taxon>lamiids</taxon>
        <taxon>Lamiales</taxon>
        <taxon>Bignoniaceae</taxon>
        <taxon>Crescentiina</taxon>
        <taxon>Tabebuia alliance</taxon>
        <taxon>Handroanthus</taxon>
    </lineage>
</organism>
<dbReference type="Proteomes" id="UP000231279">
    <property type="component" value="Unassembled WGS sequence"/>
</dbReference>
<dbReference type="PANTHER" id="PTHR47944:SF5">
    <property type="entry name" value="CYTOCHROME P450 71A1-LIKE"/>
    <property type="match status" value="1"/>
</dbReference>
<comment type="subcellular location">
    <subcellularLocation>
        <location evidence="2">Membrane</location>
        <topology evidence="2">Single-pass membrane protein</topology>
    </subcellularLocation>
</comment>
<dbReference type="PRINTS" id="PR00463">
    <property type="entry name" value="EP450I"/>
</dbReference>
<dbReference type="GO" id="GO:0020037">
    <property type="term" value="F:heme binding"/>
    <property type="evidence" value="ECO:0007669"/>
    <property type="project" value="InterPro"/>
</dbReference>
<reference evidence="17" key="1">
    <citation type="journal article" date="2018" name="Gigascience">
        <title>Genome assembly of the Pink Ipe (Handroanthus impetiginosus, Bignoniaceae), a highly valued, ecologically keystone Neotropical timber forest tree.</title>
        <authorList>
            <person name="Silva-Junior O.B."/>
            <person name="Grattapaglia D."/>
            <person name="Novaes E."/>
            <person name="Collevatti R.G."/>
        </authorList>
    </citation>
    <scope>NUCLEOTIDE SEQUENCE [LARGE SCALE GENOMIC DNA]</scope>
    <source>
        <strain evidence="17">cv. UFG-1</strain>
    </source>
</reference>
<evidence type="ECO:0000256" key="10">
    <source>
        <dbReference type="ARBA" id="ARBA00023004"/>
    </source>
</evidence>
<evidence type="ECO:0000256" key="7">
    <source>
        <dbReference type="ARBA" id="ARBA00022723"/>
    </source>
</evidence>
<keyword evidence="7 13" id="KW-0479">Metal-binding</keyword>
<dbReference type="PRINTS" id="PR00385">
    <property type="entry name" value="P450"/>
</dbReference>
<dbReference type="GO" id="GO:0016020">
    <property type="term" value="C:membrane"/>
    <property type="evidence" value="ECO:0007669"/>
    <property type="project" value="UniProtKB-SubCell"/>
</dbReference>
<feature type="binding site" description="axial binding residue" evidence="13">
    <location>
        <position position="428"/>
    </location>
    <ligand>
        <name>heme</name>
        <dbReference type="ChEBI" id="CHEBI:30413"/>
    </ligand>
    <ligandPart>
        <name>Fe</name>
        <dbReference type="ChEBI" id="CHEBI:18248"/>
    </ligandPart>
</feature>
<evidence type="ECO:0000256" key="5">
    <source>
        <dbReference type="ARBA" id="ARBA00022617"/>
    </source>
</evidence>
<evidence type="ECO:0000256" key="2">
    <source>
        <dbReference type="ARBA" id="ARBA00004167"/>
    </source>
</evidence>
<protein>
    <submittedName>
        <fullName evidence="16">Cytochrome P450 CYP2 subfamily</fullName>
        <ecNumber evidence="16">1.14.13.21</ecNumber>
    </submittedName>
</protein>
<keyword evidence="6 15" id="KW-0812">Transmembrane</keyword>
<dbReference type="SUPFAM" id="SSF48264">
    <property type="entry name" value="Cytochrome P450"/>
    <property type="match status" value="1"/>
</dbReference>
<dbReference type="PANTHER" id="PTHR47944">
    <property type="entry name" value="CYTOCHROME P450 98A9"/>
    <property type="match status" value="1"/>
</dbReference>
<accession>A0A2G9GE28</accession>
<dbReference type="Pfam" id="PF00067">
    <property type="entry name" value="p450"/>
    <property type="match status" value="1"/>
</dbReference>
<dbReference type="EMBL" id="NKXS01005483">
    <property type="protein sequence ID" value="PIN03543.1"/>
    <property type="molecule type" value="Genomic_DNA"/>
</dbReference>
<gene>
    <name evidence="16" type="ORF">CDL12_23934</name>
</gene>
<evidence type="ECO:0000256" key="6">
    <source>
        <dbReference type="ARBA" id="ARBA00022692"/>
    </source>
</evidence>
<evidence type="ECO:0000313" key="17">
    <source>
        <dbReference type="Proteomes" id="UP000231279"/>
    </source>
</evidence>
<evidence type="ECO:0000256" key="8">
    <source>
        <dbReference type="ARBA" id="ARBA00022989"/>
    </source>
</evidence>
<evidence type="ECO:0000256" key="3">
    <source>
        <dbReference type="ARBA" id="ARBA00004913"/>
    </source>
</evidence>
<evidence type="ECO:0000256" key="1">
    <source>
        <dbReference type="ARBA" id="ARBA00001971"/>
    </source>
</evidence>
<evidence type="ECO:0000256" key="12">
    <source>
        <dbReference type="ARBA" id="ARBA00023136"/>
    </source>
</evidence>
<sequence>MEISWLLLPLLYIMAALALILKIIPKQNPNRKLPPGPKPWPLIGNFNLIGSIPHQSLHFLSQKYGEIMLLKFGKFPVVVASSPEIAKQFLMIHDTVFASRPALAAGNYFSYNYSDMSFAPYGPYWRQTRKIFLPKVFNARKLESFEPVRVEEMRNFLSHLRSLSGKRVVLRDHLMRFTLSSINRILDELIGMFDEWFFLTGVFNIGDWIPWLNFLDLQGYAKKMKDLRKKLDRFLNFVIDDHLDRRKEEKGLNSKDVVDKLLRLAEDHNLEVKLTRDCVKALVQNLLLGGIDTSSTTVEWSIHEILRHPWVLQKAKEELDRVIGRSRWVEENDFSQLPYIDAIIMESMRLHPLATFLAPHYSMEDCKVAGYDISKGTMVLINTWSIGRDPTSWDKPEQFLPERFMGKEIDMLGSNFALLPFGSGRRRCPGYNLGLKVVRTTLANLLHGFELQLVDGMKAEDICIEEEYGLTTHPKEPLEIILEPTLYPIFIELCMF</sequence>
<comment type="similarity">
    <text evidence="4 14">Belongs to the cytochrome P450 family.</text>
</comment>
<dbReference type="InterPro" id="IPR036396">
    <property type="entry name" value="Cyt_P450_sf"/>
</dbReference>
<name>A0A2G9GE28_9LAMI</name>
<dbReference type="CDD" id="cd20618">
    <property type="entry name" value="CYP71_clan"/>
    <property type="match status" value="1"/>
</dbReference>
<dbReference type="Gene3D" id="1.10.630.10">
    <property type="entry name" value="Cytochrome P450"/>
    <property type="match status" value="1"/>
</dbReference>
<evidence type="ECO:0000256" key="15">
    <source>
        <dbReference type="SAM" id="Phobius"/>
    </source>
</evidence>
<comment type="cofactor">
    <cofactor evidence="1 13">
        <name>heme</name>
        <dbReference type="ChEBI" id="CHEBI:30413"/>
    </cofactor>
</comment>
<dbReference type="OrthoDB" id="2789670at2759"/>
<feature type="transmembrane region" description="Helical" evidence="15">
    <location>
        <begin position="6"/>
        <end position="24"/>
    </location>
</feature>
<dbReference type="PROSITE" id="PS00086">
    <property type="entry name" value="CYTOCHROME_P450"/>
    <property type="match status" value="1"/>
</dbReference>